<dbReference type="GO" id="GO:0004519">
    <property type="term" value="F:endonuclease activity"/>
    <property type="evidence" value="ECO:0007669"/>
    <property type="project" value="UniProtKB-KW"/>
</dbReference>
<name>A0ABX0BFD9_9MICO</name>
<reference evidence="2 3" key="1">
    <citation type="journal article" date="2021" name="Arch. Microbiol.">
        <title>Cellulosimicrobium fucosivorans sp. nov., isolated from San Elijo Lagoon, contains a fucose metabolic pathway linked to carotenoid production.</title>
        <authorList>
            <person name="Aviles F.A."/>
            <person name="Kyndt J.A."/>
        </authorList>
    </citation>
    <scope>NUCLEOTIDE SEQUENCE [LARGE SCALE GENOMIC DNA]</scope>
    <source>
        <strain evidence="2 3">SE3</strain>
    </source>
</reference>
<evidence type="ECO:0000259" key="1">
    <source>
        <dbReference type="Pfam" id="PF04471"/>
    </source>
</evidence>
<evidence type="ECO:0000313" key="3">
    <source>
        <dbReference type="Proteomes" id="UP000471672"/>
    </source>
</evidence>
<dbReference type="Gene3D" id="3.40.1350.10">
    <property type="match status" value="1"/>
</dbReference>
<keyword evidence="2" id="KW-0255">Endonuclease</keyword>
<gene>
    <name evidence="2" type="ORF">GYH36_15270</name>
</gene>
<protein>
    <submittedName>
        <fullName evidence="2">Restriction endonuclease</fullName>
    </submittedName>
</protein>
<evidence type="ECO:0000313" key="2">
    <source>
        <dbReference type="EMBL" id="NDO90802.1"/>
    </source>
</evidence>
<feature type="domain" description="Restriction endonuclease type IV Mrr" evidence="1">
    <location>
        <begin position="16"/>
        <end position="99"/>
    </location>
</feature>
<comment type="caution">
    <text evidence="2">The sequence shown here is derived from an EMBL/GenBank/DDBJ whole genome shotgun (WGS) entry which is preliminary data.</text>
</comment>
<dbReference type="InterPro" id="IPR007560">
    <property type="entry name" value="Restrct_endonuc_IV_Mrr"/>
</dbReference>
<dbReference type="SUPFAM" id="SSF52980">
    <property type="entry name" value="Restriction endonuclease-like"/>
    <property type="match status" value="1"/>
</dbReference>
<dbReference type="RefSeq" id="WP_162290289.1">
    <property type="nucleotide sequence ID" value="NZ_JAAFAN010000060.1"/>
</dbReference>
<dbReference type="Pfam" id="PF04471">
    <property type="entry name" value="Mrr_cat"/>
    <property type="match status" value="1"/>
</dbReference>
<organism evidence="2 3">
    <name type="scientific">Cellulosimicrobium composti</name>
    <dbReference type="NCBI Taxonomy" id="2672572"/>
    <lineage>
        <taxon>Bacteria</taxon>
        <taxon>Bacillati</taxon>
        <taxon>Actinomycetota</taxon>
        <taxon>Actinomycetes</taxon>
        <taxon>Micrococcales</taxon>
        <taxon>Promicromonosporaceae</taxon>
        <taxon>Cellulosimicrobium</taxon>
    </lineage>
</organism>
<dbReference type="EMBL" id="JAAFAN010000060">
    <property type="protein sequence ID" value="NDO90802.1"/>
    <property type="molecule type" value="Genomic_DNA"/>
</dbReference>
<dbReference type="Proteomes" id="UP000471672">
    <property type="component" value="Unassembled WGS sequence"/>
</dbReference>
<dbReference type="InterPro" id="IPR011856">
    <property type="entry name" value="tRNA_endonuc-like_dom_sf"/>
</dbReference>
<proteinExistence type="predicted"/>
<sequence length="150" mass="16608">MTWRPGIPVSDPIVAEEFAAWHMVRLGYLDAVRTPTGADGGIDVRALTAIAQVKRTASRVGRPDVQRLAGARESRGHLSLVFYSKSGYTREAGLSAEELHMALFVYDEAGRVASCNRWAAKLEASARARRIRNRRKVRVVRRGDYLAALS</sequence>
<keyword evidence="2" id="KW-0540">Nuclease</keyword>
<accession>A0ABX0BFD9</accession>
<dbReference type="InterPro" id="IPR011335">
    <property type="entry name" value="Restrct_endonuc-II-like"/>
</dbReference>
<keyword evidence="3" id="KW-1185">Reference proteome</keyword>
<keyword evidence="2" id="KW-0378">Hydrolase</keyword>